<reference evidence="5" key="1">
    <citation type="submission" date="2016-11" db="EMBL/GenBank/DDBJ databases">
        <authorList>
            <person name="Varghese N."/>
            <person name="Submissions S."/>
        </authorList>
    </citation>
    <scope>NUCLEOTIDE SEQUENCE [LARGE SCALE GENOMIC DNA]</scope>
    <source>
        <strain evidence="5">CGMCC 1.8995</strain>
    </source>
</reference>
<evidence type="ECO:0000259" key="2">
    <source>
        <dbReference type="PROSITE" id="PS50883"/>
    </source>
</evidence>
<dbReference type="OrthoDB" id="1316910at2"/>
<dbReference type="Pfam" id="PF00990">
    <property type="entry name" value="GGDEF"/>
    <property type="match status" value="1"/>
</dbReference>
<evidence type="ECO:0000259" key="3">
    <source>
        <dbReference type="PROSITE" id="PS50887"/>
    </source>
</evidence>
<dbReference type="SUPFAM" id="SSF141868">
    <property type="entry name" value="EAL domain-like"/>
    <property type="match status" value="1"/>
</dbReference>
<sequence>MDNNDELYNVVEVNSAQSLSQVRRHRLLQICAVSALGLVASLLVARGVAFTIFASGLISLLVAFLLAYRHKVQASSFVLLSAMSAMLFALALVGAGLFDIAIIGYPCLLIFAAILGGVGLFGTLLTLTIVQCSVLVWLNLSGHVVPSTPKLSWEHLIFVQVIFVITGFSVYVLVRDIKQLMLSLQKEHDEVQLSRKQIQHLAHHDPLTQLPNRLHGEQLFQRLLKDLRKANKQLALLFLDLDNFKPVNDALGHVAGDILLEELAARLSNLLSKDQYLIRFGGDEFLVLTPFTNEQNNHLSLTQFVNTLLAECAKEFEVQQNRVVVSSSIGIALAPQHGEHFKELCRKADIAMYKAKSDGRNTYCFYAPEQDAHSEERFTLLQKLRSAVANKDFELYYQPIIDLHTGRTASVEALLRWPQSDGSMIGPDKFIPLAESAGVINTLGSWVIAQACLFCASQRERGHSDLRIAVNISALQFNDGMLKSYVEEALATAKLPPEALELELTESLFLNESSAILQQLSALTDMGITISIDDFGTGYSNLAYLRKFNASTLKIDRSFIHPLTSDDNDVPLVQAMITMASSLGMHTIAEGIEDEATKQMLIEMGCQLGQGYHWSKPLNEQEITDKLRN</sequence>
<dbReference type="Gene3D" id="3.30.70.270">
    <property type="match status" value="1"/>
</dbReference>
<dbReference type="SMART" id="SM00052">
    <property type="entry name" value="EAL"/>
    <property type="match status" value="1"/>
</dbReference>
<dbReference type="AlphaFoldDB" id="A0A1M5EBP3"/>
<feature type="transmembrane region" description="Helical" evidence="1">
    <location>
        <begin position="109"/>
        <end position="140"/>
    </location>
</feature>
<dbReference type="SUPFAM" id="SSF55073">
    <property type="entry name" value="Nucleotide cyclase"/>
    <property type="match status" value="1"/>
</dbReference>
<evidence type="ECO:0000313" key="4">
    <source>
        <dbReference type="EMBL" id="SHF76617.1"/>
    </source>
</evidence>
<keyword evidence="5" id="KW-1185">Reference proteome</keyword>
<feature type="domain" description="GGDEF" evidence="3">
    <location>
        <begin position="232"/>
        <end position="368"/>
    </location>
</feature>
<dbReference type="PROSITE" id="PS50883">
    <property type="entry name" value="EAL"/>
    <property type="match status" value="1"/>
</dbReference>
<organism evidence="4 5">
    <name type="scientific">Marisediminitalea aggregata</name>
    <dbReference type="NCBI Taxonomy" id="634436"/>
    <lineage>
        <taxon>Bacteria</taxon>
        <taxon>Pseudomonadati</taxon>
        <taxon>Pseudomonadota</taxon>
        <taxon>Gammaproteobacteria</taxon>
        <taxon>Alteromonadales</taxon>
        <taxon>Alteromonadaceae</taxon>
        <taxon>Marisediminitalea</taxon>
    </lineage>
</organism>
<dbReference type="Pfam" id="PF00563">
    <property type="entry name" value="EAL"/>
    <property type="match status" value="1"/>
</dbReference>
<dbReference type="NCBIfam" id="TIGR00254">
    <property type="entry name" value="GGDEF"/>
    <property type="match status" value="1"/>
</dbReference>
<dbReference type="STRING" id="634436.SAMN05216361_0330"/>
<keyword evidence="1" id="KW-1133">Transmembrane helix</keyword>
<dbReference type="InterPro" id="IPR000160">
    <property type="entry name" value="GGDEF_dom"/>
</dbReference>
<keyword evidence="1" id="KW-0812">Transmembrane</keyword>
<feature type="transmembrane region" description="Helical" evidence="1">
    <location>
        <begin position="77"/>
        <end position="103"/>
    </location>
</feature>
<feature type="transmembrane region" description="Helical" evidence="1">
    <location>
        <begin position="50"/>
        <end position="68"/>
    </location>
</feature>
<feature type="transmembrane region" description="Helical" evidence="1">
    <location>
        <begin position="152"/>
        <end position="174"/>
    </location>
</feature>
<dbReference type="EMBL" id="FQWD01000001">
    <property type="protein sequence ID" value="SHF76617.1"/>
    <property type="molecule type" value="Genomic_DNA"/>
</dbReference>
<dbReference type="CDD" id="cd01948">
    <property type="entry name" value="EAL"/>
    <property type="match status" value="1"/>
</dbReference>
<dbReference type="InterPro" id="IPR043128">
    <property type="entry name" value="Rev_trsase/Diguanyl_cyclase"/>
</dbReference>
<name>A0A1M5EBP3_9ALTE</name>
<dbReference type="Proteomes" id="UP000184520">
    <property type="component" value="Unassembled WGS sequence"/>
</dbReference>
<gene>
    <name evidence="4" type="ORF">SAMN05216361_0330</name>
</gene>
<dbReference type="CDD" id="cd01949">
    <property type="entry name" value="GGDEF"/>
    <property type="match status" value="1"/>
</dbReference>
<dbReference type="Gene3D" id="3.20.20.450">
    <property type="entry name" value="EAL domain"/>
    <property type="match status" value="1"/>
</dbReference>
<protein>
    <submittedName>
        <fullName evidence="4">Diguanylate cyclase (GGDEF) domain-containing protein</fullName>
    </submittedName>
</protein>
<dbReference type="InterPro" id="IPR052155">
    <property type="entry name" value="Biofilm_reg_signaling"/>
</dbReference>
<dbReference type="InterPro" id="IPR029787">
    <property type="entry name" value="Nucleotide_cyclase"/>
</dbReference>
<dbReference type="InterPro" id="IPR001633">
    <property type="entry name" value="EAL_dom"/>
</dbReference>
<evidence type="ECO:0000256" key="1">
    <source>
        <dbReference type="SAM" id="Phobius"/>
    </source>
</evidence>
<dbReference type="PANTHER" id="PTHR44757:SF2">
    <property type="entry name" value="BIOFILM ARCHITECTURE MAINTENANCE PROTEIN MBAA"/>
    <property type="match status" value="1"/>
</dbReference>
<dbReference type="InterPro" id="IPR035919">
    <property type="entry name" value="EAL_sf"/>
</dbReference>
<dbReference type="SMART" id="SM00267">
    <property type="entry name" value="GGDEF"/>
    <property type="match status" value="1"/>
</dbReference>
<feature type="domain" description="EAL" evidence="2">
    <location>
        <begin position="377"/>
        <end position="629"/>
    </location>
</feature>
<dbReference type="RefSeq" id="WP_073316881.1">
    <property type="nucleotide sequence ID" value="NZ_FQWD01000001.1"/>
</dbReference>
<proteinExistence type="predicted"/>
<dbReference type="PANTHER" id="PTHR44757">
    <property type="entry name" value="DIGUANYLATE CYCLASE DGCP"/>
    <property type="match status" value="1"/>
</dbReference>
<accession>A0A1M5EBP3</accession>
<keyword evidence="1" id="KW-0472">Membrane</keyword>
<dbReference type="PROSITE" id="PS50887">
    <property type="entry name" value="GGDEF"/>
    <property type="match status" value="1"/>
</dbReference>
<evidence type="ECO:0000313" key="5">
    <source>
        <dbReference type="Proteomes" id="UP000184520"/>
    </source>
</evidence>